<protein>
    <recommendedName>
        <fullName evidence="2">DUF1565 domain-containing protein</fullName>
    </recommendedName>
</protein>
<name>A0A7V5J024_UNCKA</name>
<gene>
    <name evidence="1" type="ORF">ENJ78_00735</name>
</gene>
<feature type="non-terminal residue" evidence="1">
    <location>
        <position position="96"/>
    </location>
</feature>
<dbReference type="InterPro" id="IPR012334">
    <property type="entry name" value="Pectin_lyas_fold"/>
</dbReference>
<dbReference type="AlphaFoldDB" id="A0A7V5J024"/>
<organism evidence="1">
    <name type="scientific">candidate division WWE3 bacterium</name>
    <dbReference type="NCBI Taxonomy" id="2053526"/>
    <lineage>
        <taxon>Bacteria</taxon>
        <taxon>Katanobacteria</taxon>
    </lineage>
</organism>
<reference evidence="1" key="1">
    <citation type="journal article" date="2020" name="mSystems">
        <title>Genome- and Community-Level Interaction Insights into Carbon Utilization and Element Cycling Functions of Hydrothermarchaeota in Hydrothermal Sediment.</title>
        <authorList>
            <person name="Zhou Z."/>
            <person name="Liu Y."/>
            <person name="Xu W."/>
            <person name="Pan J."/>
            <person name="Luo Z.H."/>
            <person name="Li M."/>
        </authorList>
    </citation>
    <scope>NUCLEOTIDE SEQUENCE [LARGE SCALE GENOMIC DNA]</scope>
    <source>
        <strain evidence="1">HyVt-517</strain>
    </source>
</reference>
<dbReference type="Gene3D" id="2.160.20.10">
    <property type="entry name" value="Single-stranded right-handed beta-helix, Pectin lyase-like"/>
    <property type="match status" value="1"/>
</dbReference>
<accession>A0A7V5J024</accession>
<sequence length="96" mass="10281">MLFFTIYLVPFGSKVYAKTLNVPKDYPNIQEALNNVNAGDTILIAPGVYTGSYGLYGHAELRPNNENSKTGVFSGTKDAPIIIKAINPAVTTADSS</sequence>
<evidence type="ECO:0000313" key="1">
    <source>
        <dbReference type="EMBL" id="HHH14217.1"/>
    </source>
</evidence>
<evidence type="ECO:0008006" key="2">
    <source>
        <dbReference type="Google" id="ProtNLM"/>
    </source>
</evidence>
<dbReference type="SUPFAM" id="SSF51126">
    <property type="entry name" value="Pectin lyase-like"/>
    <property type="match status" value="1"/>
</dbReference>
<proteinExistence type="predicted"/>
<dbReference type="EMBL" id="DRNS01000055">
    <property type="protein sequence ID" value="HHH14217.1"/>
    <property type="molecule type" value="Genomic_DNA"/>
</dbReference>
<dbReference type="InterPro" id="IPR011050">
    <property type="entry name" value="Pectin_lyase_fold/virulence"/>
</dbReference>
<dbReference type="Proteomes" id="UP000886106">
    <property type="component" value="Unassembled WGS sequence"/>
</dbReference>
<comment type="caution">
    <text evidence="1">The sequence shown here is derived from an EMBL/GenBank/DDBJ whole genome shotgun (WGS) entry which is preliminary data.</text>
</comment>